<keyword evidence="2" id="KW-1185">Reference proteome</keyword>
<dbReference type="EMBL" id="JAPHNI010000577">
    <property type="protein sequence ID" value="KAJ8109744.1"/>
    <property type="molecule type" value="Genomic_DNA"/>
</dbReference>
<evidence type="ECO:0000313" key="2">
    <source>
        <dbReference type="Proteomes" id="UP001153331"/>
    </source>
</evidence>
<reference evidence="1" key="1">
    <citation type="submission" date="2022-11" db="EMBL/GenBank/DDBJ databases">
        <title>Genome Sequence of Boeremia exigua.</title>
        <authorList>
            <person name="Buettner E."/>
        </authorList>
    </citation>
    <scope>NUCLEOTIDE SEQUENCE</scope>
    <source>
        <strain evidence="1">CU02</strain>
    </source>
</reference>
<name>A0ACC2I330_9PLEO</name>
<protein>
    <submittedName>
        <fullName evidence="1">Uncharacterized protein</fullName>
    </submittedName>
</protein>
<dbReference type="Proteomes" id="UP001153331">
    <property type="component" value="Unassembled WGS sequence"/>
</dbReference>
<organism evidence="1 2">
    <name type="scientific">Boeremia exigua</name>
    <dbReference type="NCBI Taxonomy" id="749465"/>
    <lineage>
        <taxon>Eukaryota</taxon>
        <taxon>Fungi</taxon>
        <taxon>Dikarya</taxon>
        <taxon>Ascomycota</taxon>
        <taxon>Pezizomycotina</taxon>
        <taxon>Dothideomycetes</taxon>
        <taxon>Pleosporomycetidae</taxon>
        <taxon>Pleosporales</taxon>
        <taxon>Pleosporineae</taxon>
        <taxon>Didymellaceae</taxon>
        <taxon>Boeremia</taxon>
    </lineage>
</organism>
<comment type="caution">
    <text evidence="1">The sequence shown here is derived from an EMBL/GenBank/DDBJ whole genome shotgun (WGS) entry which is preliminary data.</text>
</comment>
<proteinExistence type="predicted"/>
<evidence type="ECO:0000313" key="1">
    <source>
        <dbReference type="EMBL" id="KAJ8109744.1"/>
    </source>
</evidence>
<accession>A0ACC2I330</accession>
<gene>
    <name evidence="1" type="ORF">OPT61_g7238</name>
</gene>
<sequence>MTEHSDWSRRDLFGVLPNVCITGVSKIEYQWKGRYRYLQLSSIRRAALPLSFDLLCNNKHRNPAYWIAFAQTATMSNQTSFSPVFSLFAHHRRGADAQHARRERQTRTPSATGPSASRNGSITHSSTDGWNQASISTIIPTLDLSSDALGSSDAWTLHHLEGQCEHRSVADAIEQTLTIFKRIGDAEDYLDSAESSWDELCIAGGRLQTALEYAPPLNEQLRFKAMNTLGCIHSYLGDNDRAQSTFLSLCPPLPLDRAAFTQLHAWHKIDALLDYIRFLTSTSRDLDQVVAIAKLLPWATPPEVLRSQDRKSHALLSLVQALNKKGRHAEASETLVTFELISAFKDMVDSRCLLQKAIAAAGQGSREEAEFFYVDAFVVSSLTAGAWHVRTLHTLYQFGRALRAWREDDSAIKVLLLCCQGRKRKWSMAYERCYLTTPIEMLRPEITIDYDRLADTLETLLRLKSQSLSRRAQFDVQRNLAWCDLERKKLDLASTSLYKLHQSMNNVSSERVSIEAHRATLAADKAICSARSAEQGADFMRQRSKMVYLGLKDFPKARSHQVKAMIRRLTTYKLTHFTRDALFSEPPLVVETNQETLGSGSSAVVDTVQIGQEFYARKLVNLPRQNQRQLRLREELQKEIAIIHALDHPHIVRVLLTYEGARHFSIIMHPLADCDLETYLVTNICDTNRKKNLVWKWMTCLVNTLAFIHSRDIRHKDIKPRNLLIKGERIYFADFGSGHMFSDSGNSTTDGPSFGHTKAYCAPEVIKSANRNRSSDVFSLGCVLTEMAAWGSKISISYYFTSISAQNSRADTILYHESLTRIKAWFEDG</sequence>